<proteinExistence type="predicted"/>
<gene>
    <name evidence="1" type="ORF">E6K75_05995</name>
</gene>
<dbReference type="Gene3D" id="2.60.40.10">
    <property type="entry name" value="Immunoglobulins"/>
    <property type="match status" value="1"/>
</dbReference>
<dbReference type="InterPro" id="IPR013783">
    <property type="entry name" value="Ig-like_fold"/>
</dbReference>
<evidence type="ECO:0000313" key="2">
    <source>
        <dbReference type="Proteomes" id="UP000320913"/>
    </source>
</evidence>
<sequence>MLTPLVMAPTSAAPAQTRSLGLMRGNKFALSMSLLGVTANSIVLTPYPAPVGTEVSLSVRLFNSERQAASKVKLEAFIGGDKLGETKIDVPVAKPVLAGGFKTWKATPGRHDVRVVVTWGDRSGSAQKPIEVGSKDAIARLGVASLIGRASFSLPRLVLTAADVRLNPPAPAAGQPVQLSVHAQNMGSADAKGVRVEIFADQVRIGEAGGDIVAGKDYVFTSFPGWTPAAGSHVLLCRATVSGQTVEATREITTALGVMLVKPFLQQPMLVANPELKSDPGVIATSEVRAGGLMMAKLDRPDLQILPSDITYAPAMPKPNDPLTITIVVRNIGTAAGSG</sequence>
<reference evidence="1 2" key="1">
    <citation type="journal article" date="2019" name="Nat. Microbiol.">
        <title>Mediterranean grassland soil C-N compound turnover is dependent on rainfall and depth, and is mediated by genomically divergent microorganisms.</title>
        <authorList>
            <person name="Diamond S."/>
            <person name="Andeer P.F."/>
            <person name="Li Z."/>
            <person name="Crits-Christoph A."/>
            <person name="Burstein D."/>
            <person name="Anantharaman K."/>
            <person name="Lane K.R."/>
            <person name="Thomas B.C."/>
            <person name="Pan C."/>
            <person name="Northen T.R."/>
            <person name="Banfield J.F."/>
        </authorList>
    </citation>
    <scope>NUCLEOTIDE SEQUENCE [LARGE SCALE GENOMIC DNA]</scope>
    <source>
        <strain evidence="1">WS_5</strain>
    </source>
</reference>
<comment type="caution">
    <text evidence="1">The sequence shown here is derived from an EMBL/GenBank/DDBJ whole genome shotgun (WGS) entry which is preliminary data.</text>
</comment>
<organism evidence="1 2">
    <name type="scientific">Eiseniibacteriota bacterium</name>
    <dbReference type="NCBI Taxonomy" id="2212470"/>
    <lineage>
        <taxon>Bacteria</taxon>
        <taxon>Candidatus Eiseniibacteriota</taxon>
    </lineage>
</organism>
<evidence type="ECO:0008006" key="3">
    <source>
        <dbReference type="Google" id="ProtNLM"/>
    </source>
</evidence>
<evidence type="ECO:0000313" key="1">
    <source>
        <dbReference type="EMBL" id="TMQ57965.1"/>
    </source>
</evidence>
<dbReference type="EMBL" id="VBOV01000145">
    <property type="protein sequence ID" value="TMQ57965.1"/>
    <property type="molecule type" value="Genomic_DNA"/>
</dbReference>
<accession>A0A538T2U7</accession>
<dbReference type="Proteomes" id="UP000320913">
    <property type="component" value="Unassembled WGS sequence"/>
</dbReference>
<protein>
    <recommendedName>
        <fullName evidence="3">CARDB domain-containing protein</fullName>
    </recommendedName>
</protein>
<name>A0A538T2U7_UNCEI</name>
<feature type="non-terminal residue" evidence="1">
    <location>
        <position position="339"/>
    </location>
</feature>
<dbReference type="AlphaFoldDB" id="A0A538T2U7"/>